<dbReference type="Proteomes" id="UP000004117">
    <property type="component" value="Unassembled WGS sequence"/>
</dbReference>
<reference evidence="1 2" key="1">
    <citation type="submission" date="2012-04" db="EMBL/GenBank/DDBJ databases">
        <authorList>
            <person name="Weinstock G."/>
            <person name="Sodergren E."/>
            <person name="Lobos E.A."/>
            <person name="Fulton L."/>
            <person name="Fulton R."/>
            <person name="Courtney L."/>
            <person name="Fronick C."/>
            <person name="O'Laughlin M."/>
            <person name="Godfrey J."/>
            <person name="Wilson R.M."/>
            <person name="Miner T."/>
            <person name="Farmer C."/>
            <person name="Delehaunty K."/>
            <person name="Cordes M."/>
            <person name="Minx P."/>
            <person name="Tomlinson C."/>
            <person name="Chen J."/>
            <person name="Wollam A."/>
            <person name="Pepin K.H."/>
            <person name="Bhonagiri V."/>
            <person name="Zhang X."/>
            <person name="Suruliraj S."/>
            <person name="Warren W."/>
            <person name="Mitreva M."/>
            <person name="Mardis E.R."/>
            <person name="Wilson R.K."/>
        </authorList>
    </citation>
    <scope>NUCLEOTIDE SEQUENCE [LARGE SCALE GENOMIC DNA]</scope>
    <source>
        <strain evidence="1 2">ERV63</strain>
    </source>
</reference>
<dbReference type="AlphaFoldDB" id="A0AAV3GLU8"/>
<gene>
    <name evidence="1" type="ORF">HMPREF1336_01645</name>
</gene>
<dbReference type="EMBL" id="ALZR01000051">
    <property type="protein sequence ID" value="EJV16924.1"/>
    <property type="molecule type" value="Genomic_DNA"/>
</dbReference>
<organism evidence="1 2">
    <name type="scientific">Enterococcus faecalis ERV63</name>
    <dbReference type="NCBI Taxonomy" id="1134793"/>
    <lineage>
        <taxon>Bacteria</taxon>
        <taxon>Bacillati</taxon>
        <taxon>Bacillota</taxon>
        <taxon>Bacilli</taxon>
        <taxon>Lactobacillales</taxon>
        <taxon>Enterococcaceae</taxon>
        <taxon>Enterococcus</taxon>
    </lineage>
</organism>
<sequence length="44" mass="5216">MVALGYRNGENHHRLIQPVEKNMLMEKVQKIYQMNSSLKMKITI</sequence>
<name>A0AAV3GLU8_ENTFL</name>
<proteinExistence type="predicted"/>
<comment type="caution">
    <text evidence="1">The sequence shown here is derived from an EMBL/GenBank/DDBJ whole genome shotgun (WGS) entry which is preliminary data.</text>
</comment>
<protein>
    <submittedName>
        <fullName evidence="1">Uncharacterized protein</fullName>
    </submittedName>
</protein>
<evidence type="ECO:0000313" key="2">
    <source>
        <dbReference type="Proteomes" id="UP000004117"/>
    </source>
</evidence>
<evidence type="ECO:0000313" key="1">
    <source>
        <dbReference type="EMBL" id="EJV16924.1"/>
    </source>
</evidence>
<accession>A0AAV3GLU8</accession>